<evidence type="ECO:0000259" key="5">
    <source>
        <dbReference type="PROSITE" id="PS51037"/>
    </source>
</evidence>
<accession>A0AAD7UB30</accession>
<dbReference type="PANTHER" id="PTHR47573">
    <property type="entry name" value="PROTEIN AF-9 HOMOLOG"/>
    <property type="match status" value="1"/>
</dbReference>
<dbReference type="CDD" id="cd16910">
    <property type="entry name" value="YEATS_TFIID14_like"/>
    <property type="match status" value="1"/>
</dbReference>
<feature type="domain" description="YEATS" evidence="5">
    <location>
        <begin position="8"/>
        <end position="149"/>
    </location>
</feature>
<dbReference type="InterPro" id="IPR055129">
    <property type="entry name" value="YEATS_dom"/>
</dbReference>
<dbReference type="InterPro" id="IPR038704">
    <property type="entry name" value="YEAST_sf"/>
</dbReference>
<protein>
    <recommendedName>
        <fullName evidence="5">YEATS domain-containing protein</fullName>
    </recommendedName>
</protein>
<dbReference type="Pfam" id="PF03366">
    <property type="entry name" value="YEATS"/>
    <property type="match status" value="1"/>
</dbReference>
<dbReference type="PANTHER" id="PTHR47573:SF1">
    <property type="entry name" value="PROTEIN AF-9 HOMOLOG"/>
    <property type="match status" value="1"/>
</dbReference>
<evidence type="ECO:0000256" key="4">
    <source>
        <dbReference type="PROSITE-ProRule" id="PRU00376"/>
    </source>
</evidence>
<dbReference type="EMBL" id="JAQMWT010000453">
    <property type="protein sequence ID" value="KAJ8601090.1"/>
    <property type="molecule type" value="Genomic_DNA"/>
</dbReference>
<keyword evidence="2" id="KW-0804">Transcription</keyword>
<evidence type="ECO:0000313" key="6">
    <source>
        <dbReference type="EMBL" id="KAJ8601090.1"/>
    </source>
</evidence>
<name>A0AAD7UB30_9STRA</name>
<dbReference type="GO" id="GO:0005634">
    <property type="term" value="C:nucleus"/>
    <property type="evidence" value="ECO:0007669"/>
    <property type="project" value="UniProtKB-SubCell"/>
</dbReference>
<dbReference type="Proteomes" id="UP001230188">
    <property type="component" value="Unassembled WGS sequence"/>
</dbReference>
<comment type="subcellular location">
    <subcellularLocation>
        <location evidence="4">Nucleus</location>
    </subcellularLocation>
</comment>
<evidence type="ECO:0000256" key="2">
    <source>
        <dbReference type="ARBA" id="ARBA00023163"/>
    </source>
</evidence>
<dbReference type="InterPro" id="IPR005033">
    <property type="entry name" value="YEATS"/>
</dbReference>
<evidence type="ECO:0000313" key="7">
    <source>
        <dbReference type="Proteomes" id="UP001230188"/>
    </source>
</evidence>
<sequence>MDETTRKRTTKKAVCCPVVYGSIAFALGKKGDEFATHKWTLFVRGPSGEELSYFLAKVVFKLHPSFSQPIREVTEPPFEVSEKGWGEFEAAIRLHFKDPTERPVEVSHVVKLYDGVSPQLATRPVVSEVYDEVVFTEPYEDFYDALTSKKTATSPKGGHPLGEHFGRFDDAKDVEIMLKVSEYVPPA</sequence>
<evidence type="ECO:0000256" key="1">
    <source>
        <dbReference type="ARBA" id="ARBA00023015"/>
    </source>
</evidence>
<gene>
    <name evidence="6" type="ORF">CTAYLR_007828</name>
</gene>
<dbReference type="Gene3D" id="2.60.40.1970">
    <property type="entry name" value="YEATS domain"/>
    <property type="match status" value="1"/>
</dbReference>
<evidence type="ECO:0000256" key="3">
    <source>
        <dbReference type="ARBA" id="ARBA00023242"/>
    </source>
</evidence>
<reference evidence="6" key="1">
    <citation type="submission" date="2023-01" db="EMBL/GenBank/DDBJ databases">
        <title>Metagenome sequencing of chrysophaentin producing Chrysophaeum taylorii.</title>
        <authorList>
            <person name="Davison J."/>
            <person name="Bewley C."/>
        </authorList>
    </citation>
    <scope>NUCLEOTIDE SEQUENCE</scope>
    <source>
        <strain evidence="6">NIES-1699</strain>
    </source>
</reference>
<keyword evidence="3 4" id="KW-0539">Nucleus</keyword>
<organism evidence="6 7">
    <name type="scientific">Chrysophaeum taylorii</name>
    <dbReference type="NCBI Taxonomy" id="2483200"/>
    <lineage>
        <taxon>Eukaryota</taxon>
        <taxon>Sar</taxon>
        <taxon>Stramenopiles</taxon>
        <taxon>Ochrophyta</taxon>
        <taxon>Pelagophyceae</taxon>
        <taxon>Pelagomonadales</taxon>
        <taxon>Pelagomonadaceae</taxon>
        <taxon>Chrysophaeum</taxon>
    </lineage>
</organism>
<keyword evidence="1" id="KW-0805">Transcription regulation</keyword>
<proteinExistence type="predicted"/>
<keyword evidence="7" id="KW-1185">Reference proteome</keyword>
<comment type="caution">
    <text evidence="6">The sequence shown here is derived from an EMBL/GenBank/DDBJ whole genome shotgun (WGS) entry which is preliminary data.</text>
</comment>
<dbReference type="AlphaFoldDB" id="A0AAD7UB30"/>
<dbReference type="PROSITE" id="PS51037">
    <property type="entry name" value="YEATS"/>
    <property type="match status" value="1"/>
</dbReference>
<dbReference type="GO" id="GO:0006355">
    <property type="term" value="P:regulation of DNA-templated transcription"/>
    <property type="evidence" value="ECO:0007669"/>
    <property type="project" value="InterPro"/>
</dbReference>